<accession>A0A839XV48</accession>
<dbReference type="InterPro" id="IPR050523">
    <property type="entry name" value="AKR_Detox_Biosynth"/>
</dbReference>
<dbReference type="AlphaFoldDB" id="A0A839XV48"/>
<name>A0A839XV48_9ACTN</name>
<dbReference type="SUPFAM" id="SSF51430">
    <property type="entry name" value="NAD(P)-linked oxidoreductase"/>
    <property type="match status" value="1"/>
</dbReference>
<dbReference type="PANTHER" id="PTHR43364">
    <property type="entry name" value="NADH-SPECIFIC METHYLGLYOXAL REDUCTASE-RELATED"/>
    <property type="match status" value="1"/>
</dbReference>
<dbReference type="EMBL" id="JACIBU010000001">
    <property type="protein sequence ID" value="MBB3675510.1"/>
    <property type="molecule type" value="Genomic_DNA"/>
</dbReference>
<evidence type="ECO:0000313" key="4">
    <source>
        <dbReference type="EMBL" id="MBB3675510.1"/>
    </source>
</evidence>
<reference evidence="4 5" key="1">
    <citation type="submission" date="2020-08" db="EMBL/GenBank/DDBJ databases">
        <title>Sequencing the genomes of 1000 actinobacteria strains.</title>
        <authorList>
            <person name="Klenk H.-P."/>
        </authorList>
    </citation>
    <scope>NUCLEOTIDE SEQUENCE [LARGE SCALE GENOMIC DNA]</scope>
    <source>
        <strain evidence="4 5">DSM 16678</strain>
    </source>
</reference>
<keyword evidence="1" id="KW-0560">Oxidoreductase</keyword>
<dbReference type="GO" id="GO:0016491">
    <property type="term" value="F:oxidoreductase activity"/>
    <property type="evidence" value="ECO:0007669"/>
    <property type="project" value="UniProtKB-KW"/>
</dbReference>
<sequence>MTVTDGIAEAANTPMETRPLGRTGADVSVVGLGTWQLGGDWGDVSEDDAAAVLDAALDAGVTLLDTADVYGDGRSEVRIRQALAARGERPFVATKAGRRADPFTAEQYTPENLRAWIDRSRRNLGVETLDLVQLHCPPPAVYSDERVYETLDALVAEQAIAGYGVSVETVAEGLTALQHPGVQSIQVILNIFRRKPLEQLLPAAQRAEVGILARVPLASGLLTGKYSTDTTFAADDHRTYNRNGEAFDVGETFSGVPFEVGVAAAREVAEIAGPDVATSAFALRWVIDQPGVTTVIPGARNVQQALGNVAAAALPPLSDSQLSDLERVYDERIRAHVHDRW</sequence>
<dbReference type="PANTHER" id="PTHR43364:SF4">
    <property type="entry name" value="NAD(P)-LINKED OXIDOREDUCTASE SUPERFAMILY PROTEIN"/>
    <property type="match status" value="1"/>
</dbReference>
<gene>
    <name evidence="4" type="ORF">FHX36_001245</name>
</gene>
<organism evidence="4 5">
    <name type="scientific">Modestobacter versicolor</name>
    <dbReference type="NCBI Taxonomy" id="429133"/>
    <lineage>
        <taxon>Bacteria</taxon>
        <taxon>Bacillati</taxon>
        <taxon>Actinomycetota</taxon>
        <taxon>Actinomycetes</taxon>
        <taxon>Geodermatophilales</taxon>
        <taxon>Geodermatophilaceae</taxon>
        <taxon>Modestobacter</taxon>
    </lineage>
</organism>
<dbReference type="Pfam" id="PF00248">
    <property type="entry name" value="Aldo_ket_red"/>
    <property type="match status" value="1"/>
</dbReference>
<dbReference type="Gene3D" id="3.20.20.100">
    <property type="entry name" value="NADP-dependent oxidoreductase domain"/>
    <property type="match status" value="1"/>
</dbReference>
<dbReference type="InterPro" id="IPR036812">
    <property type="entry name" value="NAD(P)_OxRdtase_dom_sf"/>
</dbReference>
<evidence type="ECO:0000256" key="2">
    <source>
        <dbReference type="SAM" id="MobiDB-lite"/>
    </source>
</evidence>
<feature type="domain" description="NADP-dependent oxidoreductase" evidence="3">
    <location>
        <begin position="30"/>
        <end position="329"/>
    </location>
</feature>
<dbReference type="GO" id="GO:0005829">
    <property type="term" value="C:cytosol"/>
    <property type="evidence" value="ECO:0007669"/>
    <property type="project" value="TreeGrafter"/>
</dbReference>
<evidence type="ECO:0000259" key="3">
    <source>
        <dbReference type="Pfam" id="PF00248"/>
    </source>
</evidence>
<comment type="caution">
    <text evidence="4">The sequence shown here is derived from an EMBL/GenBank/DDBJ whole genome shotgun (WGS) entry which is preliminary data.</text>
</comment>
<dbReference type="Proteomes" id="UP000580718">
    <property type="component" value="Unassembled WGS sequence"/>
</dbReference>
<dbReference type="RefSeq" id="WP_258372634.1">
    <property type="nucleotide sequence ID" value="NZ_JACIBU010000001.1"/>
</dbReference>
<protein>
    <submittedName>
        <fullName evidence="4">Aryl-alcohol dehydrogenase-like predicted oxidoreductase</fullName>
    </submittedName>
</protein>
<evidence type="ECO:0000256" key="1">
    <source>
        <dbReference type="ARBA" id="ARBA00023002"/>
    </source>
</evidence>
<dbReference type="InterPro" id="IPR023210">
    <property type="entry name" value="NADP_OxRdtase_dom"/>
</dbReference>
<dbReference type="CDD" id="cd19086">
    <property type="entry name" value="AKR_AKR11C1"/>
    <property type="match status" value="1"/>
</dbReference>
<feature type="region of interest" description="Disordered" evidence="2">
    <location>
        <begin position="1"/>
        <end position="22"/>
    </location>
</feature>
<proteinExistence type="predicted"/>
<evidence type="ECO:0000313" key="5">
    <source>
        <dbReference type="Proteomes" id="UP000580718"/>
    </source>
</evidence>